<dbReference type="InterPro" id="IPR008844">
    <property type="entry name" value="Spore_GerAC-like"/>
</dbReference>
<feature type="domain" description="Spore germination protein N-terminal" evidence="9">
    <location>
        <begin position="29"/>
        <end position="198"/>
    </location>
</feature>
<dbReference type="PANTHER" id="PTHR35789">
    <property type="entry name" value="SPORE GERMINATION PROTEIN B3"/>
    <property type="match status" value="1"/>
</dbReference>
<evidence type="ECO:0000256" key="2">
    <source>
        <dbReference type="ARBA" id="ARBA00007886"/>
    </source>
</evidence>
<proteinExistence type="inferred from homology"/>
<organism evidence="10 11">
    <name type="scientific">Halobacillus litoralis</name>
    <dbReference type="NCBI Taxonomy" id="45668"/>
    <lineage>
        <taxon>Bacteria</taxon>
        <taxon>Bacillati</taxon>
        <taxon>Bacillota</taxon>
        <taxon>Bacilli</taxon>
        <taxon>Bacillales</taxon>
        <taxon>Bacillaceae</taxon>
        <taxon>Halobacillus</taxon>
    </lineage>
</organism>
<dbReference type="NCBIfam" id="TIGR02887">
    <property type="entry name" value="spore_ger_x_C"/>
    <property type="match status" value="1"/>
</dbReference>
<dbReference type="GO" id="GO:0009847">
    <property type="term" value="P:spore germination"/>
    <property type="evidence" value="ECO:0007669"/>
    <property type="project" value="InterPro"/>
</dbReference>
<evidence type="ECO:0000256" key="4">
    <source>
        <dbReference type="ARBA" id="ARBA00022729"/>
    </source>
</evidence>
<dbReference type="EMBL" id="WMET01000001">
    <property type="protein sequence ID" value="MYL18600.1"/>
    <property type="molecule type" value="Genomic_DNA"/>
</dbReference>
<keyword evidence="6" id="KW-0564">Palmitate</keyword>
<dbReference type="RefSeq" id="WP_160835057.1">
    <property type="nucleotide sequence ID" value="NZ_WMET01000001.1"/>
</dbReference>
<sequence length="393" mass="44381">MKEIRLRLLLVLLIFMGALFISYIQTTRLHTLSLVTGMGIEKEDGIYSVTLQIYNPEANAKESSGEIGGRTYTAAGVTIADAIAALRKDISKRIFTETLQIVVLGEQMVKEEGVDPVLDYLIRAPEIPGNIQMVVVRESTPEFVFQMFPADDKVTSSHIRKLLSHSEQRWGTFQDISAERIKSLSEDKTSDIVIPYLELKGDRMEGLSKTSTETFTPSAYFSLTGLALLSNGRLKTYFTSEESRLLALLRGVNQKESLTFPCRDDNRYMTIRTTNTDASTRASIDPLSFNIQVHVKAYVEEYGCKEEMNGQRGIEELEEWLEETIAKELTVMVQKQEEEGADFLGLKDHLYRHSPAYWKEMKKEKNEDLSKVPVTIDVQASLTKIGKTSKLPL</sequence>
<dbReference type="InterPro" id="IPR038501">
    <property type="entry name" value="Spore_GerAC_C_sf"/>
</dbReference>
<comment type="caution">
    <text evidence="10">The sequence shown here is derived from an EMBL/GenBank/DDBJ whole genome shotgun (WGS) entry which is preliminary data.</text>
</comment>
<dbReference type="AlphaFoldDB" id="A0A845DM85"/>
<keyword evidence="7" id="KW-0449">Lipoprotein</keyword>
<gene>
    <name evidence="10" type="ORF">GLW04_01790</name>
</gene>
<evidence type="ECO:0000256" key="5">
    <source>
        <dbReference type="ARBA" id="ARBA00023136"/>
    </source>
</evidence>
<evidence type="ECO:0000256" key="3">
    <source>
        <dbReference type="ARBA" id="ARBA00022544"/>
    </source>
</evidence>
<feature type="domain" description="Spore germination GerAC-like C-terminal" evidence="8">
    <location>
        <begin position="224"/>
        <end position="386"/>
    </location>
</feature>
<evidence type="ECO:0000256" key="7">
    <source>
        <dbReference type="ARBA" id="ARBA00023288"/>
    </source>
</evidence>
<dbReference type="GO" id="GO:0016020">
    <property type="term" value="C:membrane"/>
    <property type="evidence" value="ECO:0007669"/>
    <property type="project" value="UniProtKB-SubCell"/>
</dbReference>
<comment type="similarity">
    <text evidence="2">Belongs to the GerABKC lipoprotein family.</text>
</comment>
<dbReference type="InterPro" id="IPR057336">
    <property type="entry name" value="GerAC_N"/>
</dbReference>
<name>A0A845DM85_9BACI</name>
<dbReference type="PANTHER" id="PTHR35789:SF1">
    <property type="entry name" value="SPORE GERMINATION PROTEIN B3"/>
    <property type="match status" value="1"/>
</dbReference>
<dbReference type="InterPro" id="IPR046953">
    <property type="entry name" value="Spore_GerAC-like_C"/>
</dbReference>
<dbReference type="Gene3D" id="3.30.300.210">
    <property type="entry name" value="Nutrient germinant receptor protein C, domain 3"/>
    <property type="match status" value="1"/>
</dbReference>
<evidence type="ECO:0000313" key="11">
    <source>
        <dbReference type="Proteomes" id="UP000460949"/>
    </source>
</evidence>
<evidence type="ECO:0000256" key="6">
    <source>
        <dbReference type="ARBA" id="ARBA00023139"/>
    </source>
</evidence>
<evidence type="ECO:0000259" key="9">
    <source>
        <dbReference type="Pfam" id="PF25198"/>
    </source>
</evidence>
<evidence type="ECO:0000259" key="8">
    <source>
        <dbReference type="Pfam" id="PF05504"/>
    </source>
</evidence>
<reference evidence="10 11" key="1">
    <citation type="submission" date="2019-11" db="EMBL/GenBank/DDBJ databases">
        <title>Genome sequences of 17 halophilic strains isolated from different environments.</title>
        <authorList>
            <person name="Furrow R.E."/>
        </authorList>
    </citation>
    <scope>NUCLEOTIDE SEQUENCE [LARGE SCALE GENOMIC DNA]</scope>
    <source>
        <strain evidence="10 11">22511_23_Filter</strain>
    </source>
</reference>
<evidence type="ECO:0000313" key="10">
    <source>
        <dbReference type="EMBL" id="MYL18600.1"/>
    </source>
</evidence>
<dbReference type="Proteomes" id="UP000460949">
    <property type="component" value="Unassembled WGS sequence"/>
</dbReference>
<accession>A0A845DM85</accession>
<evidence type="ECO:0000256" key="1">
    <source>
        <dbReference type="ARBA" id="ARBA00004635"/>
    </source>
</evidence>
<protein>
    <submittedName>
        <fullName evidence="10">Ger(X)C family spore germination protein</fullName>
    </submittedName>
</protein>
<dbReference type="Pfam" id="PF05504">
    <property type="entry name" value="Spore_GerAC"/>
    <property type="match status" value="1"/>
</dbReference>
<keyword evidence="4" id="KW-0732">Signal</keyword>
<keyword evidence="3" id="KW-0309">Germination</keyword>
<comment type="subcellular location">
    <subcellularLocation>
        <location evidence="1">Membrane</location>
        <topology evidence="1">Lipid-anchor</topology>
    </subcellularLocation>
</comment>
<dbReference type="Pfam" id="PF25198">
    <property type="entry name" value="Spore_GerAC_N"/>
    <property type="match status" value="1"/>
</dbReference>
<keyword evidence="5" id="KW-0472">Membrane</keyword>